<evidence type="ECO:0000313" key="2">
    <source>
        <dbReference type="Proteomes" id="UP000539642"/>
    </source>
</evidence>
<organism evidence="1 2">
    <name type="scientific">Desulfoprunum benzoelyticum</name>
    <dbReference type="NCBI Taxonomy" id="1506996"/>
    <lineage>
        <taxon>Bacteria</taxon>
        <taxon>Pseudomonadati</taxon>
        <taxon>Thermodesulfobacteriota</taxon>
        <taxon>Desulfobulbia</taxon>
        <taxon>Desulfobulbales</taxon>
        <taxon>Desulfobulbaceae</taxon>
        <taxon>Desulfoprunum</taxon>
    </lineage>
</organism>
<accession>A0A840V1Q2</accession>
<evidence type="ECO:0000313" key="1">
    <source>
        <dbReference type="EMBL" id="MBB5348778.1"/>
    </source>
</evidence>
<comment type="caution">
    <text evidence="1">The sequence shown here is derived from an EMBL/GenBank/DDBJ whole genome shotgun (WGS) entry which is preliminary data.</text>
</comment>
<dbReference type="Pfam" id="PF13783">
    <property type="entry name" value="DUF4177"/>
    <property type="match status" value="1"/>
</dbReference>
<reference evidence="1 2" key="1">
    <citation type="submission" date="2020-08" db="EMBL/GenBank/DDBJ databases">
        <title>Genomic Encyclopedia of Type Strains, Phase IV (KMG-IV): sequencing the most valuable type-strain genomes for metagenomic binning, comparative biology and taxonomic classification.</title>
        <authorList>
            <person name="Goeker M."/>
        </authorList>
    </citation>
    <scope>NUCLEOTIDE SEQUENCE [LARGE SCALE GENOMIC DNA]</scope>
    <source>
        <strain evidence="1 2">DSM 28570</strain>
    </source>
</reference>
<dbReference type="InterPro" id="IPR025234">
    <property type="entry name" value="YjzH-like"/>
</dbReference>
<protein>
    <recommendedName>
        <fullName evidence="3">DUF4177 domain-containing protein</fullName>
    </recommendedName>
</protein>
<dbReference type="AlphaFoldDB" id="A0A840V1Q2"/>
<dbReference type="Proteomes" id="UP000539642">
    <property type="component" value="Unassembled WGS sequence"/>
</dbReference>
<gene>
    <name evidence="1" type="ORF">HNQ81_002518</name>
</gene>
<name>A0A840V1Q2_9BACT</name>
<sequence>MRWSYKTVLFELKKEGLLGNVFLDESEIELSLNEFGATGWELISMIETRDGIIAVFKQPLGQIPIKPEVDVEDEEDVVEDVEEGRVVRQPSLQPQPVIRERIVPAARPVVKTIVEPEEDRETLSGIGSIRIE</sequence>
<dbReference type="EMBL" id="JACHEO010000015">
    <property type="protein sequence ID" value="MBB5348778.1"/>
    <property type="molecule type" value="Genomic_DNA"/>
</dbReference>
<keyword evidence="2" id="KW-1185">Reference proteome</keyword>
<dbReference type="RefSeq" id="WP_183351604.1">
    <property type="nucleotide sequence ID" value="NZ_JACHEO010000015.1"/>
</dbReference>
<evidence type="ECO:0008006" key="3">
    <source>
        <dbReference type="Google" id="ProtNLM"/>
    </source>
</evidence>
<proteinExistence type="predicted"/>